<feature type="transmembrane region" description="Helical" evidence="7">
    <location>
        <begin position="66"/>
        <end position="86"/>
    </location>
</feature>
<evidence type="ECO:0000256" key="6">
    <source>
        <dbReference type="ARBA" id="ARBA00023136"/>
    </source>
</evidence>
<feature type="transmembrane region" description="Helical" evidence="7">
    <location>
        <begin position="358"/>
        <end position="378"/>
    </location>
</feature>
<evidence type="ECO:0000256" key="7">
    <source>
        <dbReference type="SAM" id="Phobius"/>
    </source>
</evidence>
<keyword evidence="4 7" id="KW-0812">Transmembrane</keyword>
<feature type="transmembrane region" description="Helical" evidence="7">
    <location>
        <begin position="274"/>
        <end position="293"/>
    </location>
</feature>
<feature type="transmembrane region" description="Helical" evidence="7">
    <location>
        <begin position="92"/>
        <end position="113"/>
    </location>
</feature>
<reference evidence="10" key="1">
    <citation type="journal article" date="2019" name="Int. J. Syst. Evol. Microbiol.">
        <title>The Global Catalogue of Microorganisms (GCM) 10K type strain sequencing project: providing services to taxonomists for standard genome sequencing and annotation.</title>
        <authorList>
            <consortium name="The Broad Institute Genomics Platform"/>
            <consortium name="The Broad Institute Genome Sequencing Center for Infectious Disease"/>
            <person name="Wu L."/>
            <person name="Ma J."/>
        </authorList>
    </citation>
    <scope>NUCLEOTIDE SEQUENCE [LARGE SCALE GENOMIC DNA]</scope>
    <source>
        <strain evidence="10">CCM 8937</strain>
    </source>
</reference>
<organism evidence="9 10">
    <name type="scientific">Lapidilactobacillus gannanensis</name>
    <dbReference type="NCBI Taxonomy" id="2486002"/>
    <lineage>
        <taxon>Bacteria</taxon>
        <taxon>Bacillati</taxon>
        <taxon>Bacillota</taxon>
        <taxon>Bacilli</taxon>
        <taxon>Lactobacillales</taxon>
        <taxon>Lactobacillaceae</taxon>
        <taxon>Lapidilactobacillus</taxon>
    </lineage>
</organism>
<feature type="transmembrane region" description="Helical" evidence="7">
    <location>
        <begin position="40"/>
        <end position="59"/>
    </location>
</feature>
<dbReference type="InterPro" id="IPR036259">
    <property type="entry name" value="MFS_trans_sf"/>
</dbReference>
<feature type="transmembrane region" description="Helical" evidence="7">
    <location>
        <begin position="210"/>
        <end position="233"/>
    </location>
</feature>
<feature type="transmembrane region" description="Helical" evidence="7">
    <location>
        <begin position="156"/>
        <end position="179"/>
    </location>
</feature>
<dbReference type="PANTHER" id="PTHR23514">
    <property type="entry name" value="BYPASS OF STOP CODON PROTEIN 6"/>
    <property type="match status" value="1"/>
</dbReference>
<dbReference type="Gene3D" id="1.20.1250.20">
    <property type="entry name" value="MFS general substrate transporter like domains"/>
    <property type="match status" value="2"/>
</dbReference>
<keyword evidence="10" id="KW-1185">Reference proteome</keyword>
<dbReference type="RefSeq" id="WP_125650357.1">
    <property type="nucleotide sequence ID" value="NZ_JBHTOH010000024.1"/>
</dbReference>
<dbReference type="EMBL" id="JBHTOH010000024">
    <property type="protein sequence ID" value="MFD1410727.1"/>
    <property type="molecule type" value="Genomic_DNA"/>
</dbReference>
<keyword evidence="6 7" id="KW-0472">Membrane</keyword>
<feature type="transmembrane region" description="Helical" evidence="7">
    <location>
        <begin position="332"/>
        <end position="352"/>
    </location>
</feature>
<feature type="transmembrane region" description="Helical" evidence="7">
    <location>
        <begin position="125"/>
        <end position="144"/>
    </location>
</feature>
<gene>
    <name evidence="9" type="ORF">ACFQ4R_03745</name>
</gene>
<dbReference type="PROSITE" id="PS50850">
    <property type="entry name" value="MFS"/>
    <property type="match status" value="1"/>
</dbReference>
<evidence type="ECO:0000256" key="5">
    <source>
        <dbReference type="ARBA" id="ARBA00022989"/>
    </source>
</evidence>
<name>A0ABW4BKE9_9LACO</name>
<accession>A0ABW4BKE9</accession>
<keyword evidence="5 7" id="KW-1133">Transmembrane helix</keyword>
<evidence type="ECO:0000259" key="8">
    <source>
        <dbReference type="PROSITE" id="PS50850"/>
    </source>
</evidence>
<proteinExistence type="inferred from homology"/>
<feature type="domain" description="Major facilitator superfamily (MFS) profile" evidence="8">
    <location>
        <begin position="5"/>
        <end position="386"/>
    </location>
</feature>
<evidence type="ECO:0000256" key="2">
    <source>
        <dbReference type="ARBA" id="ARBA00008335"/>
    </source>
</evidence>
<evidence type="ECO:0000313" key="9">
    <source>
        <dbReference type="EMBL" id="MFD1410727.1"/>
    </source>
</evidence>
<comment type="subcellular location">
    <subcellularLocation>
        <location evidence="1">Cell membrane</location>
        <topology evidence="1">Multi-pass membrane protein</topology>
    </subcellularLocation>
</comment>
<evidence type="ECO:0000256" key="3">
    <source>
        <dbReference type="ARBA" id="ARBA00022448"/>
    </source>
</evidence>
<dbReference type="SUPFAM" id="SSF103473">
    <property type="entry name" value="MFS general substrate transporter"/>
    <property type="match status" value="1"/>
</dbReference>
<comment type="similarity">
    <text evidence="2">Belongs to the major facilitator superfamily.</text>
</comment>
<dbReference type="InterPro" id="IPR011701">
    <property type="entry name" value="MFS"/>
</dbReference>
<dbReference type="InterPro" id="IPR020846">
    <property type="entry name" value="MFS_dom"/>
</dbReference>
<comment type="caution">
    <text evidence="9">The sequence shown here is derived from an EMBL/GenBank/DDBJ whole genome shotgun (WGS) entry which is preliminary data.</text>
</comment>
<dbReference type="Proteomes" id="UP001597191">
    <property type="component" value="Unassembled WGS sequence"/>
</dbReference>
<dbReference type="Pfam" id="PF07690">
    <property type="entry name" value="MFS_1"/>
    <property type="match status" value="1"/>
</dbReference>
<keyword evidence="3" id="KW-0813">Transport</keyword>
<feature type="transmembrane region" description="Helical" evidence="7">
    <location>
        <begin position="239"/>
        <end position="262"/>
    </location>
</feature>
<dbReference type="InterPro" id="IPR051788">
    <property type="entry name" value="MFS_Transporter"/>
</dbReference>
<protein>
    <submittedName>
        <fullName evidence="9">MFS transporter</fullName>
    </submittedName>
</protein>
<evidence type="ECO:0000313" key="10">
    <source>
        <dbReference type="Proteomes" id="UP001597191"/>
    </source>
</evidence>
<evidence type="ECO:0000256" key="4">
    <source>
        <dbReference type="ARBA" id="ARBA00022692"/>
    </source>
</evidence>
<evidence type="ECO:0000256" key="1">
    <source>
        <dbReference type="ARBA" id="ARBA00004651"/>
    </source>
</evidence>
<sequence length="394" mass="42355">MFSLLLGIIYVAFISLGLPDSLIGAGWPVMHTQLNVPVSYAGMVTMIIAGDTIISSLFSDRMTRKLGAGMVTALSVLTTAVALFGFSISTQFWQLCLWAIPYGLGAGAVDAALNNFVALHFNSRQMNWLHCFWGVGAAISPYIMSYALTHELGWHAGYWIVGILQVILTIVLFVSLPLWRISTGSQAETNATSKKALHLPEILRIPGLKIALLTFISYCSLEAIAGLWASSFLVQARQVLPATAAKFASLFYIGITIGRFLSGLVADKLGDRNLIVLGSLGVLIGVICIVLPLQQDYFALFGLVIVGLGCAPIYPSIIHATPFNFGAETSQAVIGVQMASAYIGSTFAPPLFGLVANWIGLSIYPWALLLFVILLLGANFKLNQTIDQQHALGK</sequence>
<dbReference type="PANTHER" id="PTHR23514:SF3">
    <property type="entry name" value="BYPASS OF STOP CODON PROTEIN 6"/>
    <property type="match status" value="1"/>
</dbReference>
<feature type="transmembrane region" description="Helical" evidence="7">
    <location>
        <begin position="299"/>
        <end position="320"/>
    </location>
</feature>